<dbReference type="STRING" id="1834516.BL253_11275"/>
<dbReference type="Proteomes" id="UP000188929">
    <property type="component" value="Unassembled WGS sequence"/>
</dbReference>
<evidence type="ECO:0000313" key="2">
    <source>
        <dbReference type="Proteomes" id="UP000188929"/>
    </source>
</evidence>
<dbReference type="InterPro" id="IPR034660">
    <property type="entry name" value="DinB/YfiT-like"/>
</dbReference>
<dbReference type="Gene3D" id="1.20.120.450">
    <property type="entry name" value="dinb family like domain"/>
    <property type="match status" value="1"/>
</dbReference>
<accession>A0A1V2ID58</accession>
<protein>
    <submittedName>
        <fullName evidence="1">Mini-circle protein</fullName>
    </submittedName>
</protein>
<dbReference type="Pfam" id="PF04978">
    <property type="entry name" value="MST"/>
    <property type="match status" value="1"/>
</dbReference>
<dbReference type="SUPFAM" id="SSF109854">
    <property type="entry name" value="DinB/YfiT-like putative metalloenzymes"/>
    <property type="match status" value="1"/>
</dbReference>
<dbReference type="RefSeq" id="WP_076816231.1">
    <property type="nucleotide sequence ID" value="NZ_MOMC01000021.1"/>
</dbReference>
<evidence type="ECO:0000313" key="1">
    <source>
        <dbReference type="EMBL" id="ONH30950.1"/>
    </source>
</evidence>
<dbReference type="EMBL" id="MOMC01000021">
    <property type="protein sequence ID" value="ONH30950.1"/>
    <property type="molecule type" value="Genomic_DNA"/>
</dbReference>
<name>A0A1V2ID58_9ACTN</name>
<organism evidence="1 2">
    <name type="scientific">Pseudofrankia asymbiotica</name>
    <dbReference type="NCBI Taxonomy" id="1834516"/>
    <lineage>
        <taxon>Bacteria</taxon>
        <taxon>Bacillati</taxon>
        <taxon>Actinomycetota</taxon>
        <taxon>Actinomycetes</taxon>
        <taxon>Frankiales</taxon>
        <taxon>Frankiaceae</taxon>
        <taxon>Pseudofrankia</taxon>
    </lineage>
</organism>
<sequence>MTWTAPKVTRMDEPAAGGEREQLEAWLDYHRQTLLLKCAGLTVEQLRERAVPPSTLSLLGLVRHLAEVERSWFRVRFAGEGLPSYWITDDNQDAEFDDVDTADPQEAFDAFEKEVAGARSAAAGRSLDDAFVHRGDTLTLRWVYFHMIEEYARHNGHADLLRERIDGATGD</sequence>
<dbReference type="InterPro" id="IPR007061">
    <property type="entry name" value="MST-like"/>
</dbReference>
<reference evidence="2" key="1">
    <citation type="submission" date="2016-10" db="EMBL/GenBank/DDBJ databases">
        <title>Frankia sp. NRRL B-16386 Genome sequencing.</title>
        <authorList>
            <person name="Ghodhbane-Gtari F."/>
            <person name="Swanson E."/>
            <person name="Gueddou A."/>
            <person name="Hezbri K."/>
            <person name="Ktari K."/>
            <person name="Nouioui I."/>
            <person name="Morris K."/>
            <person name="Simpson S."/>
            <person name="Abebe-Akele F."/>
            <person name="Thomas K."/>
            <person name="Gtari M."/>
            <person name="Tisa L.S."/>
        </authorList>
    </citation>
    <scope>NUCLEOTIDE SEQUENCE [LARGE SCALE GENOMIC DNA]</scope>
    <source>
        <strain evidence="2">NRRL B-16386</strain>
    </source>
</reference>
<dbReference type="OrthoDB" id="4548523at2"/>
<keyword evidence="2" id="KW-1185">Reference proteome</keyword>
<gene>
    <name evidence="1" type="ORF">BL253_11275</name>
</gene>
<dbReference type="AlphaFoldDB" id="A0A1V2ID58"/>
<proteinExistence type="predicted"/>
<comment type="caution">
    <text evidence="1">The sequence shown here is derived from an EMBL/GenBank/DDBJ whole genome shotgun (WGS) entry which is preliminary data.</text>
</comment>